<dbReference type="EMBL" id="LGRX02025930">
    <property type="protein sequence ID" value="KAK3251618.1"/>
    <property type="molecule type" value="Genomic_DNA"/>
</dbReference>
<accession>A0AAE0F4N1</accession>
<dbReference type="Proteomes" id="UP001190700">
    <property type="component" value="Unassembled WGS sequence"/>
</dbReference>
<name>A0AAE0F4N1_9CHLO</name>
<evidence type="ECO:0000313" key="2">
    <source>
        <dbReference type="Proteomes" id="UP001190700"/>
    </source>
</evidence>
<comment type="caution">
    <text evidence="1">The sequence shown here is derived from an EMBL/GenBank/DDBJ whole genome shotgun (WGS) entry which is preliminary data.</text>
</comment>
<organism evidence="1 2">
    <name type="scientific">Cymbomonas tetramitiformis</name>
    <dbReference type="NCBI Taxonomy" id="36881"/>
    <lineage>
        <taxon>Eukaryota</taxon>
        <taxon>Viridiplantae</taxon>
        <taxon>Chlorophyta</taxon>
        <taxon>Pyramimonadophyceae</taxon>
        <taxon>Pyramimonadales</taxon>
        <taxon>Pyramimonadaceae</taxon>
        <taxon>Cymbomonas</taxon>
    </lineage>
</organism>
<gene>
    <name evidence="1" type="ORF">CYMTET_39045</name>
</gene>
<evidence type="ECO:0000313" key="1">
    <source>
        <dbReference type="EMBL" id="KAK3251618.1"/>
    </source>
</evidence>
<sequence>MKADVLHTHHISYAKHWTVATMRQNTWDLTVRIMQAYGECMLKGMTKTPTKTSTPVTHSLSVGQPAQPLRHAIVKELEKKELRMPIFQSMLGSHSDVAVDYLNGVLKKIIMLELTIAEAIEIMKKFKSQRNAQAWIVALSSPVVDAGEQKYEVEYEEKTAQTAYMAIKDDLTKLENIPKSHYAGALLDVIYDFDTEESEHALSDADLIKLIDAFAALTTSPD</sequence>
<protein>
    <submittedName>
        <fullName evidence="1">Uncharacterized protein</fullName>
    </submittedName>
</protein>
<reference evidence="1 2" key="1">
    <citation type="journal article" date="2015" name="Genome Biol. Evol.">
        <title>Comparative Genomics of a Bacterivorous Green Alga Reveals Evolutionary Causalities and Consequences of Phago-Mixotrophic Mode of Nutrition.</title>
        <authorList>
            <person name="Burns J.A."/>
            <person name="Paasch A."/>
            <person name="Narechania A."/>
            <person name="Kim E."/>
        </authorList>
    </citation>
    <scope>NUCLEOTIDE SEQUENCE [LARGE SCALE GENOMIC DNA]</scope>
    <source>
        <strain evidence="1 2">PLY_AMNH</strain>
    </source>
</reference>
<dbReference type="AlphaFoldDB" id="A0AAE0F4N1"/>
<keyword evidence="2" id="KW-1185">Reference proteome</keyword>
<proteinExistence type="predicted"/>